<reference evidence="4" key="1">
    <citation type="journal article" date="2019" name="Int. J. Syst. Evol. Microbiol.">
        <title>The Global Catalogue of Microorganisms (GCM) 10K type strain sequencing project: providing services to taxonomists for standard genome sequencing and annotation.</title>
        <authorList>
            <consortium name="The Broad Institute Genomics Platform"/>
            <consortium name="The Broad Institute Genome Sequencing Center for Infectious Disease"/>
            <person name="Wu L."/>
            <person name="Ma J."/>
        </authorList>
    </citation>
    <scope>NUCLEOTIDE SEQUENCE [LARGE SCALE GENOMIC DNA]</scope>
    <source>
        <strain evidence="4">JCM 17027</strain>
    </source>
</reference>
<accession>A0ABP7RP57</accession>
<organism evidence="3 4">
    <name type="scientific">Streptomyces marokkonensis</name>
    <dbReference type="NCBI Taxonomy" id="324855"/>
    <lineage>
        <taxon>Bacteria</taxon>
        <taxon>Bacillati</taxon>
        <taxon>Actinomycetota</taxon>
        <taxon>Actinomycetes</taxon>
        <taxon>Kitasatosporales</taxon>
        <taxon>Streptomycetaceae</taxon>
        <taxon>Streptomyces</taxon>
    </lineage>
</organism>
<comment type="caution">
    <text evidence="3">The sequence shown here is derived from an EMBL/GenBank/DDBJ whole genome shotgun (WGS) entry which is preliminary data.</text>
</comment>
<dbReference type="Proteomes" id="UP001500034">
    <property type="component" value="Unassembled WGS sequence"/>
</dbReference>
<gene>
    <name evidence="3" type="ORF">GCM10022384_53930</name>
</gene>
<proteinExistence type="predicted"/>
<dbReference type="Pfam" id="PF13699">
    <property type="entry name" value="eCIS_core"/>
    <property type="match status" value="1"/>
</dbReference>
<name>A0ABP7RP57_9ACTN</name>
<feature type="domain" description="eCIS core" evidence="2">
    <location>
        <begin position="60"/>
        <end position="132"/>
    </location>
</feature>
<evidence type="ECO:0000259" key="2">
    <source>
        <dbReference type="Pfam" id="PF13699"/>
    </source>
</evidence>
<evidence type="ECO:0000313" key="4">
    <source>
        <dbReference type="Proteomes" id="UP001500034"/>
    </source>
</evidence>
<protein>
    <submittedName>
        <fullName evidence="3">DUF4157 domain-containing protein</fullName>
    </submittedName>
</protein>
<sequence>MTPATALALQRSVGNRAVARMVDQDQHVHGAGCGHGGVEDGSPEGQRQLLDAAMATPSRPLAGSVRSEAESFYQNDLSPTRIHDSPMAQRATVALGAQAMTVGTHVFLGPQATGRKDLIGHELGHVDKNLRGNRETGNNNGAGVTVTDPGQDSERTAAADGAAFAAGVQTAPSVVAQRAATEHADDAE</sequence>
<evidence type="ECO:0000313" key="3">
    <source>
        <dbReference type="EMBL" id="GAA4000170.1"/>
    </source>
</evidence>
<keyword evidence="4" id="KW-1185">Reference proteome</keyword>
<dbReference type="RefSeq" id="WP_345595948.1">
    <property type="nucleotide sequence ID" value="NZ_BAABCQ010000137.1"/>
</dbReference>
<feature type="region of interest" description="Disordered" evidence="1">
    <location>
        <begin position="130"/>
        <end position="160"/>
    </location>
</feature>
<dbReference type="EMBL" id="BAABCQ010000137">
    <property type="protein sequence ID" value="GAA4000170.1"/>
    <property type="molecule type" value="Genomic_DNA"/>
</dbReference>
<dbReference type="InterPro" id="IPR025295">
    <property type="entry name" value="eCIS_core_dom"/>
</dbReference>
<evidence type="ECO:0000256" key="1">
    <source>
        <dbReference type="SAM" id="MobiDB-lite"/>
    </source>
</evidence>